<keyword evidence="1" id="KW-0812">Transmembrane</keyword>
<feature type="transmembrane region" description="Helical" evidence="1">
    <location>
        <begin position="75"/>
        <end position="92"/>
    </location>
</feature>
<evidence type="ECO:0008006" key="4">
    <source>
        <dbReference type="Google" id="ProtNLM"/>
    </source>
</evidence>
<name>A0A069SMW3_PHOVU</name>
<dbReference type="Proteomes" id="UP000027661">
    <property type="component" value="Unassembled WGS sequence"/>
</dbReference>
<feature type="transmembrane region" description="Helical" evidence="1">
    <location>
        <begin position="27"/>
        <end position="45"/>
    </location>
</feature>
<proteinExistence type="predicted"/>
<dbReference type="RefSeq" id="WP_007558996.1">
    <property type="nucleotide sequence ID" value="NZ_JNHM01000006.1"/>
</dbReference>
<dbReference type="EMBL" id="JNHM01000006">
    <property type="protein sequence ID" value="KDS56305.1"/>
    <property type="molecule type" value="Genomic_DNA"/>
</dbReference>
<comment type="caution">
    <text evidence="2">The sequence shown here is derived from an EMBL/GenBank/DDBJ whole genome shotgun (WGS) entry which is preliminary data.</text>
</comment>
<keyword evidence="1" id="KW-0472">Membrane</keyword>
<gene>
    <name evidence="2" type="ORF">M099_0519</name>
</gene>
<keyword evidence="1" id="KW-1133">Transmembrane helix</keyword>
<reference evidence="2 3" key="1">
    <citation type="submission" date="2014-04" db="EMBL/GenBank/DDBJ databases">
        <authorList>
            <person name="Sears C."/>
            <person name="Carroll K."/>
            <person name="Sack B.R."/>
            <person name="Qadri F."/>
            <person name="Myers L.L."/>
            <person name="Chung G.-T."/>
            <person name="Escheverria P."/>
            <person name="Fraser C.M."/>
            <person name="Sadzewicz L."/>
            <person name="Shefchek K.A."/>
            <person name="Tallon L."/>
            <person name="Das S.P."/>
            <person name="Daugherty S."/>
            <person name="Mongodin E.F."/>
        </authorList>
    </citation>
    <scope>NUCLEOTIDE SEQUENCE [LARGE SCALE GENOMIC DNA]</scope>
    <source>
        <strain evidence="2 3">3975 RP4</strain>
    </source>
</reference>
<protein>
    <recommendedName>
        <fullName evidence="4">Immunity protein 17</fullName>
    </recommendedName>
</protein>
<organism evidence="2 3">
    <name type="scientific">Phocaeicola vulgatus str. 3975 RP4</name>
    <dbReference type="NCBI Taxonomy" id="1339352"/>
    <lineage>
        <taxon>Bacteria</taxon>
        <taxon>Pseudomonadati</taxon>
        <taxon>Bacteroidota</taxon>
        <taxon>Bacteroidia</taxon>
        <taxon>Bacteroidales</taxon>
        <taxon>Bacteroidaceae</taxon>
        <taxon>Phocaeicola</taxon>
    </lineage>
</organism>
<dbReference type="InterPro" id="IPR029087">
    <property type="entry name" value="Imm17"/>
</dbReference>
<evidence type="ECO:0000256" key="1">
    <source>
        <dbReference type="SAM" id="Phobius"/>
    </source>
</evidence>
<dbReference type="Pfam" id="PF15562">
    <property type="entry name" value="Imm17"/>
    <property type="match status" value="1"/>
</dbReference>
<evidence type="ECO:0000313" key="3">
    <source>
        <dbReference type="Proteomes" id="UP000027661"/>
    </source>
</evidence>
<accession>A0A069SMW3</accession>
<dbReference type="GeneID" id="43183723"/>
<sequence length="93" mass="11120">MTVTDIYEAMNSKAEAFFEWLQAHPKYGLLFGVGLLALWLAGLLFRWKWACHWQFNSKLWLFDDCKPETRRRVQIVLVSVLIILILVDFFVWR</sequence>
<dbReference type="PATRIC" id="fig|1339352.3.peg.508"/>
<dbReference type="AlphaFoldDB" id="A0A069SMW3"/>
<evidence type="ECO:0000313" key="2">
    <source>
        <dbReference type="EMBL" id="KDS56305.1"/>
    </source>
</evidence>